<evidence type="ECO:0000313" key="3">
    <source>
        <dbReference type="EMBL" id="MBK1833028.1"/>
    </source>
</evidence>
<keyword evidence="1" id="KW-0472">Membrane</keyword>
<keyword evidence="1" id="KW-0812">Transmembrane</keyword>
<protein>
    <submittedName>
        <fullName evidence="3">FMN-binding protein</fullName>
    </submittedName>
</protein>
<evidence type="ECO:0000313" key="4">
    <source>
        <dbReference type="Proteomes" id="UP000604083"/>
    </source>
</evidence>
<keyword evidence="1" id="KW-1133">Transmembrane helix</keyword>
<dbReference type="EMBL" id="JAENIO010000005">
    <property type="protein sequence ID" value="MBK1833028.1"/>
    <property type="molecule type" value="Genomic_DNA"/>
</dbReference>
<dbReference type="Proteomes" id="UP000604083">
    <property type="component" value="Unassembled WGS sequence"/>
</dbReference>
<dbReference type="SMART" id="SM00900">
    <property type="entry name" value="FMN_bind"/>
    <property type="match status" value="2"/>
</dbReference>
<feature type="transmembrane region" description="Helical" evidence="1">
    <location>
        <begin position="392"/>
        <end position="411"/>
    </location>
</feature>
<dbReference type="InterPro" id="IPR007329">
    <property type="entry name" value="FMN-bd"/>
</dbReference>
<proteinExistence type="predicted"/>
<reference evidence="3" key="1">
    <citation type="submission" date="2021-01" db="EMBL/GenBank/DDBJ databases">
        <title>Modified the classification status of verrucomicrobia.</title>
        <authorList>
            <person name="Feng X."/>
        </authorList>
    </citation>
    <scope>NUCLEOTIDE SEQUENCE</scope>
    <source>
        <strain evidence="3">KCTC 12986</strain>
    </source>
</reference>
<dbReference type="GO" id="GO:0016020">
    <property type="term" value="C:membrane"/>
    <property type="evidence" value="ECO:0007669"/>
    <property type="project" value="InterPro"/>
</dbReference>
<comment type="caution">
    <text evidence="3">The sequence shown here is derived from an EMBL/GenBank/DDBJ whole genome shotgun (WGS) entry which is preliminary data.</text>
</comment>
<dbReference type="Pfam" id="PF04205">
    <property type="entry name" value="FMN_bind"/>
    <property type="match status" value="1"/>
</dbReference>
<dbReference type="GO" id="GO:0010181">
    <property type="term" value="F:FMN binding"/>
    <property type="evidence" value="ECO:0007669"/>
    <property type="project" value="InterPro"/>
</dbReference>
<feature type="transmembrane region" description="Helical" evidence="1">
    <location>
        <begin position="534"/>
        <end position="551"/>
    </location>
</feature>
<feature type="domain" description="FMN-binding" evidence="2">
    <location>
        <begin position="90"/>
        <end position="171"/>
    </location>
</feature>
<feature type="transmembrane region" description="Helical" evidence="1">
    <location>
        <begin position="483"/>
        <end position="504"/>
    </location>
</feature>
<dbReference type="AlphaFoldDB" id="A0A934VGM6"/>
<feature type="transmembrane region" description="Helical" evidence="1">
    <location>
        <begin position="454"/>
        <end position="471"/>
    </location>
</feature>
<dbReference type="RefSeq" id="WP_200390461.1">
    <property type="nucleotide sequence ID" value="NZ_JAENIO010000005.1"/>
</dbReference>
<accession>A0A934VGM6</accession>
<name>A0A934VGM6_9BACT</name>
<keyword evidence="4" id="KW-1185">Reference proteome</keyword>
<dbReference type="InterPro" id="IPR017896">
    <property type="entry name" value="4Fe4S_Fe-S-bd"/>
</dbReference>
<feature type="transmembrane region" description="Helical" evidence="1">
    <location>
        <begin position="363"/>
        <end position="386"/>
    </location>
</feature>
<sequence length="554" mass="60422">MPRSSRGRKIIVGVYRLLVLALLCGAIFASARRKERVWDEAAILAKARERYPAAVALSPRRGQVADVLGPEGEVLARVTPTSPASDAITGYYGSTHLLVFFDLAGRVSGVEILQSADTRSHVARIREDQPFWQQWLGRKEGDLPEEPLVVSGATLSSEAIAKAMRARFLGESSSGFFAEEPSHEDVQALVPEADSWRAVPGKRGCYQLLAAGKNPVGYLLRSGPSPASPRGFNAPHDVWLILDATGEVVQKVHLADSRDNEPYLGDVREELKWSKAYRGKRGSEIAGNPEAGDRVLVVSGATVTSGSVAETVKALLREWLREEARPLWWQGRDWAILLWLSAAGLLAWSRWKGKKAVRWALEGTAIAVGGLWLGALLGMGSLVGWSRDGLPWANFPGLVLLAGVALLVPVATGKNFYCARLCAHGALQGLLFRATRRRWVPGPRLHRILKQVRWLLLVAVLLAATTAWQGGFSEVEPFEVWSLGLAFSLPAALWLASLVVAPLVPQAYCKYGCPTGYLLENLTASRSRLTRRDLWAGGLAGLVWIVVWWSGRGS</sequence>
<feature type="domain" description="FMN-binding" evidence="2">
    <location>
        <begin position="231"/>
        <end position="319"/>
    </location>
</feature>
<organism evidence="3 4">
    <name type="scientific">Roseibacillus ishigakijimensis</name>
    <dbReference type="NCBI Taxonomy" id="454146"/>
    <lineage>
        <taxon>Bacteria</taxon>
        <taxon>Pseudomonadati</taxon>
        <taxon>Verrucomicrobiota</taxon>
        <taxon>Verrucomicrobiia</taxon>
        <taxon>Verrucomicrobiales</taxon>
        <taxon>Verrucomicrobiaceae</taxon>
        <taxon>Roseibacillus</taxon>
    </lineage>
</organism>
<dbReference type="Pfam" id="PF12801">
    <property type="entry name" value="Fer4_5"/>
    <property type="match status" value="2"/>
</dbReference>
<evidence type="ECO:0000259" key="2">
    <source>
        <dbReference type="SMART" id="SM00900"/>
    </source>
</evidence>
<gene>
    <name evidence="3" type="ORF">JIN78_03055</name>
</gene>
<feature type="transmembrane region" description="Helical" evidence="1">
    <location>
        <begin position="334"/>
        <end position="351"/>
    </location>
</feature>
<evidence type="ECO:0000256" key="1">
    <source>
        <dbReference type="SAM" id="Phobius"/>
    </source>
</evidence>